<comment type="caution">
    <text evidence="2">The sequence shown here is derived from an EMBL/GenBank/DDBJ whole genome shotgun (WGS) entry which is preliminary data.</text>
</comment>
<keyword evidence="1" id="KW-0560">Oxidoreductase</keyword>
<dbReference type="SMART" id="SM01236">
    <property type="entry name" value="Haem_oxygenase_2"/>
    <property type="match status" value="1"/>
</dbReference>
<dbReference type="PANTHER" id="PTHR40279">
    <property type="entry name" value="PQQC-LIKE PROTEIN"/>
    <property type="match status" value="1"/>
</dbReference>
<dbReference type="SUPFAM" id="SSF48613">
    <property type="entry name" value="Heme oxygenase-like"/>
    <property type="match status" value="1"/>
</dbReference>
<name>A0A2T2WIH7_9FIRM</name>
<dbReference type="EMBL" id="PXYT01000120">
    <property type="protein sequence ID" value="PSR22052.1"/>
    <property type="molecule type" value="Genomic_DNA"/>
</dbReference>
<dbReference type="InterPro" id="IPR016084">
    <property type="entry name" value="Haem_Oase-like_multi-hlx"/>
</dbReference>
<dbReference type="Proteomes" id="UP000242699">
    <property type="component" value="Unassembled WGS sequence"/>
</dbReference>
<protein>
    <recommendedName>
        <fullName evidence="4">Iron-containing redox enzyme family protein</fullName>
    </recommendedName>
</protein>
<reference evidence="2 3" key="1">
    <citation type="journal article" date="2014" name="BMC Genomics">
        <title>Comparison of environmental and isolate Sulfobacillus genomes reveals diverse carbon, sulfur, nitrogen, and hydrogen metabolisms.</title>
        <authorList>
            <person name="Justice N.B."/>
            <person name="Norman A."/>
            <person name="Brown C.T."/>
            <person name="Singh A."/>
            <person name="Thomas B.C."/>
            <person name="Banfield J.F."/>
        </authorList>
    </citation>
    <scope>NUCLEOTIDE SEQUENCE [LARGE SCALE GENOMIC DNA]</scope>
    <source>
        <strain evidence="2">AMDSBA1</strain>
    </source>
</reference>
<dbReference type="PANTHER" id="PTHR40279:SF3">
    <property type="entry name" value="4-AMINOBENZOATE SYNTHASE"/>
    <property type="match status" value="1"/>
</dbReference>
<evidence type="ECO:0000256" key="1">
    <source>
        <dbReference type="ARBA" id="ARBA00023002"/>
    </source>
</evidence>
<dbReference type="Gene3D" id="1.20.910.10">
    <property type="entry name" value="Heme oxygenase-like"/>
    <property type="match status" value="1"/>
</dbReference>
<evidence type="ECO:0008006" key="4">
    <source>
        <dbReference type="Google" id="ProtNLM"/>
    </source>
</evidence>
<dbReference type="AlphaFoldDB" id="A0A2T2WIH7"/>
<sequence>MPEGEQPQSYDEVEQAMQRYIDQVFLNQPFFRTLLGGEWDGRVLRYFAQQYAHYSANFPRVLGSAIAAMAPEDRWWIPLAENLWDEAGRGIPGHSHAVLYGSFLHSVDPSSLLWYPQRSQWPKMGASVQGAVETFIDFFAEASPLEAMAAVGLGSEFFAGQVMGVIAQGLRHPRYQKPNPINTAFWDVHAEHDEPRHYALCSAVLREQTTAKNYDRVLDISKRIAGSESLMYEGIYQEAQTL</sequence>
<proteinExistence type="predicted"/>
<evidence type="ECO:0000313" key="3">
    <source>
        <dbReference type="Proteomes" id="UP000242699"/>
    </source>
</evidence>
<gene>
    <name evidence="2" type="ORF">C7B43_20975</name>
</gene>
<organism evidence="2 3">
    <name type="scientific">Sulfobacillus benefaciens</name>
    <dbReference type="NCBI Taxonomy" id="453960"/>
    <lineage>
        <taxon>Bacteria</taxon>
        <taxon>Bacillati</taxon>
        <taxon>Bacillota</taxon>
        <taxon>Clostridia</taxon>
        <taxon>Eubacteriales</taxon>
        <taxon>Clostridiales Family XVII. Incertae Sedis</taxon>
        <taxon>Sulfobacillus</taxon>
    </lineage>
</organism>
<dbReference type="InterPro" id="IPR039068">
    <property type="entry name" value="PqqC-like"/>
</dbReference>
<accession>A0A2T2WIH7</accession>
<evidence type="ECO:0000313" key="2">
    <source>
        <dbReference type="EMBL" id="PSR22052.1"/>
    </source>
</evidence>
<dbReference type="Pfam" id="PF14518">
    <property type="entry name" value="Haem_oxygenas_2"/>
    <property type="match status" value="1"/>
</dbReference>
<dbReference type="GO" id="GO:0016491">
    <property type="term" value="F:oxidoreductase activity"/>
    <property type="evidence" value="ECO:0007669"/>
    <property type="project" value="UniProtKB-KW"/>
</dbReference>